<evidence type="ECO:0000256" key="6">
    <source>
        <dbReference type="ARBA" id="ARBA00023235"/>
    </source>
</evidence>
<dbReference type="SUPFAM" id="SSF53738">
    <property type="entry name" value="Phosphoglucomutase, first 3 domains"/>
    <property type="match status" value="3"/>
</dbReference>
<dbReference type="GO" id="GO:0000287">
    <property type="term" value="F:magnesium ion binding"/>
    <property type="evidence" value="ECO:0007669"/>
    <property type="project" value="InterPro"/>
</dbReference>
<sequence length="550" mass="57697">MQQTPPRLTPGLRDTAYRWIADDLDDETRAELQNLLARAMAGDPEALSDLDDRMTGTLTFGTAGLRGPVRAGPNGMNTAVVVRTTAGLAAWLATTRPGGTVVVGRDARHGSERFASATAAVLDGAGFDVRVLPAPLPTPVLAYATLRLGACAGVQITASHNPPADNGYKVFDHTGIQIVPPADTEIEREIAAAPAARAVPRGAGARSAGDDVLDGYLDRVASLATGPARDLRIAVTPLHGVGGTVVVEALRRAGFTDVHLVPTQSEPDPGFPTVAFPNPEEPGATDRLLALADEIDADLAVALDPDADRCAVGARAADGRWRMLTGDEVGVVLADHLLSRTEVEDPLVATTIVSSSMLDRVATAHGARHARTLTGFKWLMRAGDRLVYAYEEALGICVNPDFVKDKDGIAATVFAADVAATAKSEGRTLHALLDELALRHGISVTGQVAPRFTDLAEREVVMRRLRSQPPAVLAGVAVSAEELPEADALLLSGEGVRVIVRLSGTEPKVKAYLEVTAAAPEPDDLARARDAARATLTALHEDVTSLLAAR</sequence>
<evidence type="ECO:0000313" key="12">
    <source>
        <dbReference type="EMBL" id="OQO90171.1"/>
    </source>
</evidence>
<keyword evidence="5 7" id="KW-0460">Magnesium</keyword>
<dbReference type="Gene3D" id="3.40.120.10">
    <property type="entry name" value="Alpha-D-Glucose-1,6-Bisphosphate, subunit A, domain 3"/>
    <property type="match status" value="3"/>
</dbReference>
<dbReference type="SUPFAM" id="SSF55957">
    <property type="entry name" value="Phosphoglucomutase, C-terminal domain"/>
    <property type="match status" value="1"/>
</dbReference>
<evidence type="ECO:0000256" key="4">
    <source>
        <dbReference type="ARBA" id="ARBA00022723"/>
    </source>
</evidence>
<dbReference type="Pfam" id="PF02878">
    <property type="entry name" value="PGM_PMM_I"/>
    <property type="match status" value="1"/>
</dbReference>
<dbReference type="PRINTS" id="PR00509">
    <property type="entry name" value="PGMPMM"/>
</dbReference>
<dbReference type="PROSITE" id="PS00710">
    <property type="entry name" value="PGM_PMM"/>
    <property type="match status" value="1"/>
</dbReference>
<comment type="similarity">
    <text evidence="2 7">Belongs to the phosphohexose mutase family.</text>
</comment>
<gene>
    <name evidence="12" type="ORF">B1813_17150</name>
</gene>
<dbReference type="Pfam" id="PF00408">
    <property type="entry name" value="PGM_PMM_IV"/>
    <property type="match status" value="1"/>
</dbReference>
<evidence type="ECO:0000259" key="10">
    <source>
        <dbReference type="Pfam" id="PF02879"/>
    </source>
</evidence>
<feature type="domain" description="Alpha-D-phosphohexomutase alpha/beta/alpha" evidence="9">
    <location>
        <begin position="59"/>
        <end position="193"/>
    </location>
</feature>
<feature type="domain" description="Alpha-D-phosphohexomutase C-terminal" evidence="8">
    <location>
        <begin position="492"/>
        <end position="518"/>
    </location>
</feature>
<dbReference type="Pfam" id="PF02880">
    <property type="entry name" value="PGM_PMM_III"/>
    <property type="match status" value="1"/>
</dbReference>
<keyword evidence="3" id="KW-0597">Phosphoprotein</keyword>
<dbReference type="GO" id="GO:0006166">
    <property type="term" value="P:purine ribonucleoside salvage"/>
    <property type="evidence" value="ECO:0007669"/>
    <property type="project" value="TreeGrafter"/>
</dbReference>
<keyword evidence="13" id="KW-1185">Reference proteome</keyword>
<dbReference type="InterPro" id="IPR005845">
    <property type="entry name" value="A-D-PHexomutase_a/b/a-II"/>
</dbReference>
<dbReference type="Gene3D" id="3.30.310.50">
    <property type="entry name" value="Alpha-D-phosphohexomutase, C-terminal domain"/>
    <property type="match status" value="1"/>
</dbReference>
<dbReference type="PANTHER" id="PTHR45745">
    <property type="entry name" value="PHOSPHOMANNOMUTASE 45A"/>
    <property type="match status" value="1"/>
</dbReference>
<reference evidence="12 13" key="1">
    <citation type="submission" date="2017-02" db="EMBL/GenBank/DDBJ databases">
        <title>Draft genome of Saccharomonospora sp. 154.</title>
        <authorList>
            <person name="Alonso-Carmona G.S."/>
            <person name="De La Haba R."/>
            <person name="Vera-Gargallo B."/>
            <person name="Sandoval-Trujillo A.H."/>
            <person name="Ramirez-Duran N."/>
            <person name="Ventosa A."/>
        </authorList>
    </citation>
    <scope>NUCLEOTIDE SEQUENCE [LARGE SCALE GENOMIC DNA]</scope>
    <source>
        <strain evidence="12 13">LRS4.154</strain>
    </source>
</reference>
<proteinExistence type="inferred from homology"/>
<dbReference type="AlphaFoldDB" id="A0A1V8ZZG6"/>
<dbReference type="Proteomes" id="UP000192591">
    <property type="component" value="Unassembled WGS sequence"/>
</dbReference>
<dbReference type="InterPro" id="IPR005841">
    <property type="entry name" value="Alpha-D-phosphohexomutase_SF"/>
</dbReference>
<dbReference type="RefSeq" id="WP_081193593.1">
    <property type="nucleotide sequence ID" value="NZ_MWIH01000007.1"/>
</dbReference>
<organism evidence="12 13">
    <name type="scientific">Saccharomonospora piscinae</name>
    <dbReference type="NCBI Taxonomy" id="687388"/>
    <lineage>
        <taxon>Bacteria</taxon>
        <taxon>Bacillati</taxon>
        <taxon>Actinomycetota</taxon>
        <taxon>Actinomycetes</taxon>
        <taxon>Pseudonocardiales</taxon>
        <taxon>Pseudonocardiaceae</taxon>
        <taxon>Saccharomonospora</taxon>
    </lineage>
</organism>
<keyword evidence="6" id="KW-0413">Isomerase</keyword>
<dbReference type="CDD" id="cd05799">
    <property type="entry name" value="PGM2"/>
    <property type="match status" value="1"/>
</dbReference>
<evidence type="ECO:0000259" key="8">
    <source>
        <dbReference type="Pfam" id="PF00408"/>
    </source>
</evidence>
<protein>
    <submittedName>
        <fullName evidence="12">Phosphomannomutase</fullName>
    </submittedName>
</protein>
<evidence type="ECO:0000256" key="2">
    <source>
        <dbReference type="ARBA" id="ARBA00010231"/>
    </source>
</evidence>
<dbReference type="STRING" id="1962155.B1813_17150"/>
<evidence type="ECO:0000256" key="7">
    <source>
        <dbReference type="RuleBase" id="RU004326"/>
    </source>
</evidence>
<dbReference type="InterPro" id="IPR005846">
    <property type="entry name" value="A-D-PHexomutase_a/b/a-III"/>
</dbReference>
<keyword evidence="4 7" id="KW-0479">Metal-binding</keyword>
<dbReference type="InterPro" id="IPR016066">
    <property type="entry name" value="A-D-PHexomutase_CS"/>
</dbReference>
<dbReference type="InterPro" id="IPR005844">
    <property type="entry name" value="A-D-PHexomutase_a/b/a-I"/>
</dbReference>
<dbReference type="PANTHER" id="PTHR45745:SF1">
    <property type="entry name" value="PHOSPHOGLUCOMUTASE 2B-RELATED"/>
    <property type="match status" value="1"/>
</dbReference>
<feature type="domain" description="Alpha-D-phosphohexomutase alpha/beta/alpha" evidence="10">
    <location>
        <begin position="215"/>
        <end position="312"/>
    </location>
</feature>
<feature type="domain" description="Alpha-D-phosphohexomutase alpha/beta/alpha" evidence="11">
    <location>
        <begin position="325"/>
        <end position="436"/>
    </location>
</feature>
<dbReference type="InterPro" id="IPR016055">
    <property type="entry name" value="A-D-PHexomutase_a/b/a-I/II/III"/>
</dbReference>
<evidence type="ECO:0000313" key="13">
    <source>
        <dbReference type="Proteomes" id="UP000192591"/>
    </source>
</evidence>
<dbReference type="EMBL" id="MWIH01000007">
    <property type="protein sequence ID" value="OQO90171.1"/>
    <property type="molecule type" value="Genomic_DNA"/>
</dbReference>
<evidence type="ECO:0000256" key="5">
    <source>
        <dbReference type="ARBA" id="ARBA00022842"/>
    </source>
</evidence>
<dbReference type="GO" id="GO:0005975">
    <property type="term" value="P:carbohydrate metabolic process"/>
    <property type="evidence" value="ECO:0007669"/>
    <property type="project" value="InterPro"/>
</dbReference>
<evidence type="ECO:0000259" key="11">
    <source>
        <dbReference type="Pfam" id="PF02880"/>
    </source>
</evidence>
<dbReference type="GO" id="GO:0008973">
    <property type="term" value="F:phosphopentomutase activity"/>
    <property type="evidence" value="ECO:0007669"/>
    <property type="project" value="TreeGrafter"/>
</dbReference>
<evidence type="ECO:0000256" key="3">
    <source>
        <dbReference type="ARBA" id="ARBA00022553"/>
    </source>
</evidence>
<evidence type="ECO:0000259" key="9">
    <source>
        <dbReference type="Pfam" id="PF02878"/>
    </source>
</evidence>
<name>A0A1V8ZZG6_SACPI</name>
<comment type="caution">
    <text evidence="12">The sequence shown here is derived from an EMBL/GenBank/DDBJ whole genome shotgun (WGS) entry which is preliminary data.</text>
</comment>
<dbReference type="InterPro" id="IPR036900">
    <property type="entry name" value="A-D-PHexomutase_C_sf"/>
</dbReference>
<accession>A0A1V8ZZG6</accession>
<dbReference type="InterPro" id="IPR005843">
    <property type="entry name" value="A-D-PHexomutase_C"/>
</dbReference>
<comment type="cofactor">
    <cofactor evidence="1">
        <name>Mg(2+)</name>
        <dbReference type="ChEBI" id="CHEBI:18420"/>
    </cofactor>
</comment>
<evidence type="ECO:0000256" key="1">
    <source>
        <dbReference type="ARBA" id="ARBA00001946"/>
    </source>
</evidence>
<dbReference type="Pfam" id="PF02879">
    <property type="entry name" value="PGM_PMM_II"/>
    <property type="match status" value="1"/>
</dbReference>